<feature type="region of interest" description="Disordered" evidence="1">
    <location>
        <begin position="125"/>
        <end position="198"/>
    </location>
</feature>
<protein>
    <submittedName>
        <fullName evidence="2">Uncharacterized protein</fullName>
    </submittedName>
</protein>
<feature type="compositionally biased region" description="Polar residues" evidence="1">
    <location>
        <begin position="169"/>
        <end position="184"/>
    </location>
</feature>
<feature type="region of interest" description="Disordered" evidence="1">
    <location>
        <begin position="537"/>
        <end position="593"/>
    </location>
</feature>
<reference evidence="3" key="1">
    <citation type="submission" date="2015-09" db="EMBL/GenBank/DDBJ databases">
        <authorList>
            <consortium name="Pathogen Informatics"/>
        </authorList>
    </citation>
    <scope>NUCLEOTIDE SEQUENCE [LARGE SCALE GENOMIC DNA]</scope>
    <source>
        <strain evidence="3">Lake Konstanz</strain>
    </source>
</reference>
<evidence type="ECO:0000256" key="1">
    <source>
        <dbReference type="SAM" id="MobiDB-lite"/>
    </source>
</evidence>
<proteinExistence type="predicted"/>
<sequence>MLTVEPSFSSGGGHTPRPGNLSIVESVLSVSDSNVGSIGMAGSGPTASRRRSSVMMRRTSRTGSILSSRSDQFVPRAPLHVDEVASRIDDAAEGTIVGWPFEQDCVVRSTNPLLNADEMRQRYGNRMQPFAPVNDITSSEDSLDRKRANRARRQQRKQNDHVMLEDGLDNSQNQSQKNGSPQRTGSERASPYRQTVRVPTKKQLITSNAQLVSSVRAAKDELRVRLREETHQIRLLIKVKQWKDRVIDFAPSGLLQRDAKLQYNPLLDPVHLHQECMRDILFEESKVAEALFQLFQKQAREGEDMRRKRQEDEDASSWLPHVHTNSVRERLDNLTNPLRPHEPRAPFHQRFGGVAPSTTAGGHTNRSATLFGETIRDLKPERDGQGLLPQLPSSVAPLLLLPYIAARPAHHQTFASSRGHGRAVEEIIQDAPPPVPTAQVSPTTVSPQRSVSPRKAPWAIGAAPLPMDPVTLHGGTHHSLGISSSGQPAHTTTSVSVGAVSPRSRMRAELHHVKYVPSSSSHVDAVVRSMVSAFQAQSQEQSRAAPFAMSNGSKRRLSKFPTFGEGDAEVAGSSEHLPPDAAPSPAKKGRSRSIVSMAAEGLVTQPAANGQGQDAGVSLLRPSSPTVLPDSWPEVHIPADANLRAVLHERLLGESSSSSTLPPCPEGLLCPMALELMSEPILVSDGSATTIAAATNNTIVEASLDRSSWEYILDALQAGTLTASKLPPPLDSLFSAAAVINGGLTVRLDTLKIVSLIKWRSTMLWMLANHTLHRHEAFHIAIGLVNDLIEGAMDEDLSQSSSLLRVAKAHKGGGGALALKSGSVIEHRRVYPVSMVALRAAALDAHQHVVKIAPHLDSVRSSGQRVLNSLESLQSKRGCYERDLLRLQVRLINHAQGGASAPPAMEDIQRILVEMRHCDEDLNAQAKLLLDLERRYASLRSMWASLANRVDAYNEHVAPFNKFSSAQKAYWGPIYKATLSACHTVVASLINRDMHSSRENRTLLQNVAECLEETTVVDMLAKLPALLVRLETRMRQAKQATSPLLPLTDAAFVIMSPYAQFEDIVVTPPHKVIVYPMLRDCPPFIEPHSTADVASGVAMLRRKSMPLPLPASPRGAARDVAQPQRESVRSRPMPHHNNNGPSNGEVCSRIVRSVGSDPSTPFWHFVRKNGPSETTPTSPDAPPHRPSDGHHIEKSDTISTSLSARDVPKSGLVGLRGVNTPHAATSVRLQNDKASLFIVAPGQRFMAHEPKHAMSIPSGRRPFAL</sequence>
<feature type="compositionally biased region" description="Polar residues" evidence="1">
    <location>
        <begin position="481"/>
        <end position="496"/>
    </location>
</feature>
<feature type="region of interest" description="Disordered" evidence="1">
    <location>
        <begin position="1106"/>
        <end position="1146"/>
    </location>
</feature>
<evidence type="ECO:0000313" key="3">
    <source>
        <dbReference type="Proteomes" id="UP000051952"/>
    </source>
</evidence>
<dbReference type="AlphaFoldDB" id="A0A0S4JSW3"/>
<dbReference type="Proteomes" id="UP000051952">
    <property type="component" value="Unassembled WGS sequence"/>
</dbReference>
<dbReference type="EMBL" id="CYKH01002117">
    <property type="protein sequence ID" value="CUG93077.1"/>
    <property type="molecule type" value="Genomic_DNA"/>
</dbReference>
<feature type="region of interest" description="Disordered" evidence="1">
    <location>
        <begin position="1161"/>
        <end position="1205"/>
    </location>
</feature>
<feature type="region of interest" description="Disordered" evidence="1">
    <location>
        <begin position="432"/>
        <end position="455"/>
    </location>
</feature>
<feature type="compositionally biased region" description="Basic residues" evidence="1">
    <location>
        <begin position="147"/>
        <end position="156"/>
    </location>
</feature>
<feature type="region of interest" description="Disordered" evidence="1">
    <location>
        <begin position="1"/>
        <end position="20"/>
    </location>
</feature>
<feature type="region of interest" description="Disordered" evidence="1">
    <location>
        <begin position="35"/>
        <end position="54"/>
    </location>
</feature>
<feature type="compositionally biased region" description="Polar residues" evidence="1">
    <location>
        <begin position="438"/>
        <end position="451"/>
    </location>
</feature>
<organism evidence="2 3">
    <name type="scientific">Bodo saltans</name>
    <name type="common">Flagellated protozoan</name>
    <dbReference type="NCBI Taxonomy" id="75058"/>
    <lineage>
        <taxon>Eukaryota</taxon>
        <taxon>Discoba</taxon>
        <taxon>Euglenozoa</taxon>
        <taxon>Kinetoplastea</taxon>
        <taxon>Metakinetoplastina</taxon>
        <taxon>Eubodonida</taxon>
        <taxon>Bodonidae</taxon>
        <taxon>Bodo</taxon>
    </lineage>
</organism>
<keyword evidence="3" id="KW-1185">Reference proteome</keyword>
<name>A0A0S4JSW3_BODSA</name>
<evidence type="ECO:0000313" key="2">
    <source>
        <dbReference type="EMBL" id="CUG93077.1"/>
    </source>
</evidence>
<dbReference type="VEuPathDB" id="TriTrypDB:BSAL_40640"/>
<feature type="compositionally biased region" description="Basic and acidic residues" evidence="1">
    <location>
        <begin position="1182"/>
        <end position="1196"/>
    </location>
</feature>
<accession>A0A0S4JSW3</accession>
<feature type="region of interest" description="Disordered" evidence="1">
    <location>
        <begin position="480"/>
        <end position="500"/>
    </location>
</feature>
<gene>
    <name evidence="2" type="ORF">BSAL_40640</name>
</gene>